<protein>
    <submittedName>
        <fullName evidence="12">Molecular chaperone</fullName>
    </submittedName>
</protein>
<dbReference type="SUPFAM" id="SSF49584">
    <property type="entry name" value="Periplasmic chaperone C-domain"/>
    <property type="match status" value="1"/>
</dbReference>
<reference evidence="12 13" key="1">
    <citation type="submission" date="2022-03" db="EMBL/GenBank/DDBJ databases">
        <title>Ignatzschineria rhizosphaerae HR5S32.</title>
        <authorList>
            <person name="Sun J.Q."/>
            <person name="Feng J.Y."/>
        </authorList>
    </citation>
    <scope>NUCLEOTIDE SEQUENCE [LARGE SCALE GENOMIC DNA]</scope>
    <source>
        <strain evidence="12 13">HR5S32</strain>
    </source>
</reference>
<dbReference type="PRINTS" id="PR00969">
    <property type="entry name" value="CHAPERONPILI"/>
</dbReference>
<dbReference type="SUPFAM" id="SSF49354">
    <property type="entry name" value="PapD-like"/>
    <property type="match status" value="1"/>
</dbReference>
<dbReference type="Pfam" id="PF02753">
    <property type="entry name" value="PapD_C"/>
    <property type="match status" value="1"/>
</dbReference>
<dbReference type="InterPro" id="IPR036316">
    <property type="entry name" value="Pili_assmbl_chap_C_dom_sf"/>
</dbReference>
<evidence type="ECO:0000256" key="8">
    <source>
        <dbReference type="RuleBase" id="RU003918"/>
    </source>
</evidence>
<gene>
    <name evidence="12" type="ORF">MMG00_03930</name>
</gene>
<dbReference type="InterPro" id="IPR001829">
    <property type="entry name" value="Pili_assmbl_chaperone_bac"/>
</dbReference>
<evidence type="ECO:0000259" key="10">
    <source>
        <dbReference type="Pfam" id="PF00345"/>
    </source>
</evidence>
<evidence type="ECO:0000256" key="1">
    <source>
        <dbReference type="ARBA" id="ARBA00004418"/>
    </source>
</evidence>
<evidence type="ECO:0000256" key="6">
    <source>
        <dbReference type="ARBA" id="ARBA00023186"/>
    </source>
</evidence>
<sequence length="243" mass="27156">MKKNILYPLISTILLISSASAQLNFDRTRIVLDSAKSSSQSITVTNSSSTLPYLAQTWVENMQGEKITSPLAALPLLQRIDPNQKQQIRVNPIGDSSLFATDRESLYTLNVRGVPAKDPNEPANTAKVNVIIQSQLKIFYRPKGLPTYEKQNGWFEDLIVTKNGNQFSLNNPSPYHIVIYGFGKSKKDLITKDIIMKPFSSEQVSVNSGNTPFIFFIDDYGEAKAIHYNCASSPCTITEFIER</sequence>
<dbReference type="PANTHER" id="PTHR30251:SF5">
    <property type="entry name" value="FIMBRIAL CHAPARONE PROTEIN"/>
    <property type="match status" value="1"/>
</dbReference>
<dbReference type="InterPro" id="IPR008962">
    <property type="entry name" value="PapD-like_sf"/>
</dbReference>
<feature type="chain" id="PRO_5047311610" evidence="9">
    <location>
        <begin position="22"/>
        <end position="243"/>
    </location>
</feature>
<organism evidence="12 13">
    <name type="scientific">Ignatzschineria rhizosphaerae</name>
    <dbReference type="NCBI Taxonomy" id="2923279"/>
    <lineage>
        <taxon>Bacteria</taxon>
        <taxon>Pseudomonadati</taxon>
        <taxon>Pseudomonadota</taxon>
        <taxon>Gammaproteobacteria</taxon>
        <taxon>Cardiobacteriales</taxon>
        <taxon>Ignatzschineriaceae</taxon>
        <taxon>Ignatzschineria</taxon>
    </lineage>
</organism>
<comment type="subcellular location">
    <subcellularLocation>
        <location evidence="1 8">Periplasm</location>
    </subcellularLocation>
</comment>
<keyword evidence="6 8" id="KW-0143">Chaperone</keyword>
<evidence type="ECO:0000259" key="11">
    <source>
        <dbReference type="Pfam" id="PF02753"/>
    </source>
</evidence>
<dbReference type="InterPro" id="IPR050643">
    <property type="entry name" value="Periplasmic_pilus_chap"/>
</dbReference>
<dbReference type="PANTHER" id="PTHR30251">
    <property type="entry name" value="PILUS ASSEMBLY CHAPERONE"/>
    <property type="match status" value="1"/>
</dbReference>
<evidence type="ECO:0000256" key="5">
    <source>
        <dbReference type="ARBA" id="ARBA00022764"/>
    </source>
</evidence>
<proteinExistence type="inferred from homology"/>
<accession>A0ABY3X5I3</accession>
<keyword evidence="13" id="KW-1185">Reference proteome</keyword>
<dbReference type="Pfam" id="PF00345">
    <property type="entry name" value="PapD_N"/>
    <property type="match status" value="1"/>
</dbReference>
<dbReference type="InterPro" id="IPR018046">
    <property type="entry name" value="Pili_assmbl_chaperone_CS"/>
</dbReference>
<dbReference type="InterPro" id="IPR016147">
    <property type="entry name" value="Pili_assmbl_chaperone_N"/>
</dbReference>
<dbReference type="Gene3D" id="2.60.40.10">
    <property type="entry name" value="Immunoglobulins"/>
    <property type="match status" value="2"/>
</dbReference>
<keyword evidence="3" id="KW-1029">Fimbrium biogenesis</keyword>
<dbReference type="InterPro" id="IPR013783">
    <property type="entry name" value="Ig-like_fold"/>
</dbReference>
<evidence type="ECO:0000256" key="2">
    <source>
        <dbReference type="ARBA" id="ARBA00007399"/>
    </source>
</evidence>
<evidence type="ECO:0000256" key="9">
    <source>
        <dbReference type="SAM" id="SignalP"/>
    </source>
</evidence>
<dbReference type="EMBL" id="CP093379">
    <property type="protein sequence ID" value="UNM97009.1"/>
    <property type="molecule type" value="Genomic_DNA"/>
</dbReference>
<evidence type="ECO:0000256" key="3">
    <source>
        <dbReference type="ARBA" id="ARBA00022558"/>
    </source>
</evidence>
<evidence type="ECO:0000313" key="13">
    <source>
        <dbReference type="Proteomes" id="UP000829542"/>
    </source>
</evidence>
<keyword evidence="4 9" id="KW-0732">Signal</keyword>
<keyword evidence="5" id="KW-0574">Periplasm</keyword>
<dbReference type="RefSeq" id="WP_242151694.1">
    <property type="nucleotide sequence ID" value="NZ_CP093379.1"/>
</dbReference>
<evidence type="ECO:0000256" key="4">
    <source>
        <dbReference type="ARBA" id="ARBA00022729"/>
    </source>
</evidence>
<dbReference type="PROSITE" id="PS00635">
    <property type="entry name" value="PILI_CHAPERONE"/>
    <property type="match status" value="1"/>
</dbReference>
<evidence type="ECO:0000313" key="12">
    <source>
        <dbReference type="EMBL" id="UNM97009.1"/>
    </source>
</evidence>
<comment type="similarity">
    <text evidence="2 8">Belongs to the periplasmic pilus chaperone family.</text>
</comment>
<feature type="signal peptide" evidence="9">
    <location>
        <begin position="1"/>
        <end position="21"/>
    </location>
</feature>
<name>A0ABY3X5I3_9GAMM</name>
<keyword evidence="7" id="KW-0393">Immunoglobulin domain</keyword>
<dbReference type="InterPro" id="IPR016148">
    <property type="entry name" value="Pili_assmbl_chaperone_C"/>
</dbReference>
<evidence type="ECO:0000256" key="7">
    <source>
        <dbReference type="ARBA" id="ARBA00023319"/>
    </source>
</evidence>
<feature type="domain" description="Pili assembly chaperone N-terminal" evidence="10">
    <location>
        <begin position="23"/>
        <end position="145"/>
    </location>
</feature>
<feature type="domain" description="Pili assembly chaperone C-terminal" evidence="11">
    <location>
        <begin position="169"/>
        <end position="222"/>
    </location>
</feature>
<dbReference type="Proteomes" id="UP000829542">
    <property type="component" value="Chromosome"/>
</dbReference>